<proteinExistence type="predicted"/>
<dbReference type="Proteomes" id="UP000532746">
    <property type="component" value="Unassembled WGS sequence"/>
</dbReference>
<evidence type="ECO:0000313" key="2">
    <source>
        <dbReference type="Proteomes" id="UP000532746"/>
    </source>
</evidence>
<evidence type="ECO:0000313" key="1">
    <source>
        <dbReference type="EMBL" id="MBB6059061.1"/>
    </source>
</evidence>
<dbReference type="AlphaFoldDB" id="A0A7W9WC66"/>
<dbReference type="RefSeq" id="WP_183402796.1">
    <property type="nucleotide sequence ID" value="NZ_JACHGG010000002.1"/>
</dbReference>
<reference evidence="1 2" key="1">
    <citation type="submission" date="2020-08" db="EMBL/GenBank/DDBJ databases">
        <title>Genomic Encyclopedia of Type Strains, Phase IV (KMG-IV): sequencing the most valuable type-strain genomes for metagenomic binning, comparative biology and taxonomic classification.</title>
        <authorList>
            <person name="Goeker M."/>
        </authorList>
    </citation>
    <scope>NUCLEOTIDE SEQUENCE [LARGE SCALE GENOMIC DNA]</scope>
    <source>
        <strain evidence="1 2">DSM 26718</strain>
    </source>
</reference>
<name>A0A7W9WC66_9BACT</name>
<accession>A0A7W9WC66</accession>
<dbReference type="EMBL" id="JACHGG010000002">
    <property type="protein sequence ID" value="MBB6059061.1"/>
    <property type="molecule type" value="Genomic_DNA"/>
</dbReference>
<sequence length="127" mass="14225">MSTPFTAEAGKFFPNIQEAADWTKTYRKEHPQLADDGTVKKVLYATYFDNDFLQKFMEQPRCVGLRFYQAVDANKERHIIVVGVDSDGNDILKVKDNNGQLTGEDGLVGNWGHRCPDHCSTGELAGN</sequence>
<comment type="caution">
    <text evidence="1">The sequence shown here is derived from an EMBL/GenBank/DDBJ whole genome shotgun (WGS) entry which is preliminary data.</text>
</comment>
<organism evidence="1 2">
    <name type="scientific">Hymenobacter luteus</name>
    <dbReference type="NCBI Taxonomy" id="1411122"/>
    <lineage>
        <taxon>Bacteria</taxon>
        <taxon>Pseudomonadati</taxon>
        <taxon>Bacteroidota</taxon>
        <taxon>Cytophagia</taxon>
        <taxon>Cytophagales</taxon>
        <taxon>Hymenobacteraceae</taxon>
        <taxon>Hymenobacter</taxon>
    </lineage>
</organism>
<keyword evidence="2" id="KW-1185">Reference proteome</keyword>
<protein>
    <submittedName>
        <fullName evidence="1">Uncharacterized protein</fullName>
    </submittedName>
</protein>
<gene>
    <name evidence="1" type="ORF">HNQ93_001907</name>
</gene>